<dbReference type="InterPro" id="IPR043141">
    <property type="entry name" value="Ribosomal_uL10-like_sf"/>
</dbReference>
<keyword evidence="2" id="KW-0687">Ribonucleoprotein</keyword>
<gene>
    <name evidence="2" type="primary">rplJ_59</name>
    <name evidence="2" type="ORF">SDC9_202813</name>
</gene>
<evidence type="ECO:0000313" key="2">
    <source>
        <dbReference type="EMBL" id="MPN55134.1"/>
    </source>
</evidence>
<evidence type="ECO:0000256" key="1">
    <source>
        <dbReference type="ARBA" id="ARBA00008889"/>
    </source>
</evidence>
<comment type="similarity">
    <text evidence="1">Belongs to the universal ribosomal protein uL10 family.</text>
</comment>
<dbReference type="SUPFAM" id="SSF160369">
    <property type="entry name" value="Ribosomal protein L10-like"/>
    <property type="match status" value="1"/>
</dbReference>
<name>A0A645J3R5_9ZZZZ</name>
<protein>
    <submittedName>
        <fullName evidence="2">50S ribosomal protein L10</fullName>
    </submittedName>
</protein>
<sequence>MIGTDQIKYLAELPSKEVLVAKLLGTMNAPVQNLVGVLAGVPRALVCALAAIQEQKQA</sequence>
<reference evidence="2" key="1">
    <citation type="submission" date="2019-08" db="EMBL/GenBank/DDBJ databases">
        <authorList>
            <person name="Kucharzyk K."/>
            <person name="Murdoch R.W."/>
            <person name="Higgins S."/>
            <person name="Loffler F."/>
        </authorList>
    </citation>
    <scope>NUCLEOTIDE SEQUENCE</scope>
</reference>
<dbReference type="EMBL" id="VSSQ01124028">
    <property type="protein sequence ID" value="MPN55134.1"/>
    <property type="molecule type" value="Genomic_DNA"/>
</dbReference>
<proteinExistence type="inferred from homology"/>
<dbReference type="AlphaFoldDB" id="A0A645J3R5"/>
<dbReference type="Gene3D" id="6.10.250.290">
    <property type="match status" value="1"/>
</dbReference>
<comment type="caution">
    <text evidence="2">The sequence shown here is derived from an EMBL/GenBank/DDBJ whole genome shotgun (WGS) entry which is preliminary data.</text>
</comment>
<keyword evidence="2" id="KW-0689">Ribosomal protein</keyword>
<accession>A0A645J3R5</accession>
<dbReference type="GO" id="GO:0005840">
    <property type="term" value="C:ribosome"/>
    <property type="evidence" value="ECO:0007669"/>
    <property type="project" value="UniProtKB-KW"/>
</dbReference>
<organism evidence="2">
    <name type="scientific">bioreactor metagenome</name>
    <dbReference type="NCBI Taxonomy" id="1076179"/>
    <lineage>
        <taxon>unclassified sequences</taxon>
        <taxon>metagenomes</taxon>
        <taxon>ecological metagenomes</taxon>
    </lineage>
</organism>